<keyword evidence="12" id="KW-1185">Reference proteome</keyword>
<feature type="domain" description="Thioredoxin" evidence="10">
    <location>
        <begin position="4"/>
        <end position="166"/>
    </location>
</feature>
<dbReference type="GO" id="GO:0042597">
    <property type="term" value="C:periplasmic space"/>
    <property type="evidence" value="ECO:0007669"/>
    <property type="project" value="UniProtKB-SubCell"/>
</dbReference>
<dbReference type="InterPro" id="IPR013766">
    <property type="entry name" value="Thioredoxin_domain"/>
</dbReference>
<dbReference type="Proteomes" id="UP000199391">
    <property type="component" value="Unassembled WGS sequence"/>
</dbReference>
<evidence type="ECO:0000256" key="8">
    <source>
        <dbReference type="PIRSR" id="PIRSR001488-1"/>
    </source>
</evidence>
<evidence type="ECO:0000256" key="5">
    <source>
        <dbReference type="ARBA" id="ARBA00023157"/>
    </source>
</evidence>
<dbReference type="EMBL" id="FPBO01000007">
    <property type="protein sequence ID" value="SFU67413.1"/>
    <property type="molecule type" value="Genomic_DNA"/>
</dbReference>
<evidence type="ECO:0000256" key="7">
    <source>
        <dbReference type="PIRNR" id="PIRNR001488"/>
    </source>
</evidence>
<gene>
    <name evidence="11" type="ORF">SAMN05216552_100762</name>
</gene>
<evidence type="ECO:0000313" key="11">
    <source>
        <dbReference type="EMBL" id="SFU67413.1"/>
    </source>
</evidence>
<dbReference type="InterPro" id="IPR001853">
    <property type="entry name" value="DSBA-like_thioredoxin_dom"/>
</dbReference>
<keyword evidence="4 7" id="KW-0574">Periplasm</keyword>
<evidence type="ECO:0000256" key="6">
    <source>
        <dbReference type="ARBA" id="ARBA00023284"/>
    </source>
</evidence>
<keyword evidence="6" id="KW-0676">Redox-active center</keyword>
<evidence type="ECO:0000313" key="12">
    <source>
        <dbReference type="Proteomes" id="UP000199391"/>
    </source>
</evidence>
<organism evidence="11 12">
    <name type="scientific">Pseudoduganella namucuonensis</name>
    <dbReference type="NCBI Taxonomy" id="1035707"/>
    <lineage>
        <taxon>Bacteria</taxon>
        <taxon>Pseudomonadati</taxon>
        <taxon>Pseudomonadota</taxon>
        <taxon>Betaproteobacteria</taxon>
        <taxon>Burkholderiales</taxon>
        <taxon>Oxalobacteraceae</taxon>
        <taxon>Telluria group</taxon>
        <taxon>Pseudoduganella</taxon>
    </lineage>
</organism>
<dbReference type="GO" id="GO:0016491">
    <property type="term" value="F:oxidoreductase activity"/>
    <property type="evidence" value="ECO:0007669"/>
    <property type="project" value="InterPro"/>
</dbReference>
<comment type="subcellular location">
    <subcellularLocation>
        <location evidence="1 7">Periplasm</location>
    </subcellularLocation>
</comment>
<feature type="chain" id="PRO_5011653927" description="Thiol:disulfide interchange protein" evidence="9">
    <location>
        <begin position="23"/>
        <end position="218"/>
    </location>
</feature>
<keyword evidence="3 9" id="KW-0732">Signal</keyword>
<dbReference type="Gene3D" id="3.40.30.10">
    <property type="entry name" value="Glutaredoxin"/>
    <property type="match status" value="1"/>
</dbReference>
<name>A0A1I7I379_9BURK</name>
<dbReference type="CDD" id="cd03019">
    <property type="entry name" value="DsbA_DsbA"/>
    <property type="match status" value="1"/>
</dbReference>
<feature type="disulfide bond" description="Redox-active" evidence="8">
    <location>
        <begin position="56"/>
        <end position="59"/>
    </location>
</feature>
<proteinExistence type="inferred from homology"/>
<dbReference type="OrthoDB" id="9784896at2"/>
<dbReference type="InterPro" id="IPR050824">
    <property type="entry name" value="Thiol_disulfide_DsbA"/>
</dbReference>
<dbReference type="STRING" id="1035707.SAMN05216552_100762"/>
<dbReference type="PANTHER" id="PTHR35891:SF3">
    <property type="entry name" value="THIOL:DISULFIDE INTERCHANGE PROTEIN DSBL"/>
    <property type="match status" value="1"/>
</dbReference>
<comment type="similarity">
    <text evidence="2">Belongs to the thioredoxin family. DsbA subfamily.</text>
</comment>
<dbReference type="PIRSF" id="PIRSF001488">
    <property type="entry name" value="Tdi_protein"/>
    <property type="match status" value="1"/>
</dbReference>
<dbReference type="Pfam" id="PF01323">
    <property type="entry name" value="DSBA"/>
    <property type="match status" value="1"/>
</dbReference>
<protein>
    <recommendedName>
        <fullName evidence="7">Thiol:disulfide interchange protein</fullName>
    </recommendedName>
</protein>
<dbReference type="InterPro" id="IPR023205">
    <property type="entry name" value="DsbA/DsbL"/>
</dbReference>
<dbReference type="RefSeq" id="WP_093555300.1">
    <property type="nucleotide sequence ID" value="NZ_FPBO01000007.1"/>
</dbReference>
<sequence>MRFLRLILAAATLSFAAVGAHAAEPKEGVEYKTLAEPVRADTGKKVEVIEFFMYSCPHCNALEPLMTDWVKKQGDKIVFRRIHFPATGVNDVHAHAYLTLEAMGKLDLVHDKIFRAIHVERNRLNKDDAMTDFIVKNGVDKAKYLEAFNSFGVQTKMKRTLSQLPAYKVESAPTIVVDGRYMTAPSMVGRPGMTELASQQATLQVMDYLVAKAAAAKK</sequence>
<evidence type="ECO:0000256" key="3">
    <source>
        <dbReference type="ARBA" id="ARBA00022729"/>
    </source>
</evidence>
<dbReference type="InterPro" id="IPR036249">
    <property type="entry name" value="Thioredoxin-like_sf"/>
</dbReference>
<evidence type="ECO:0000256" key="1">
    <source>
        <dbReference type="ARBA" id="ARBA00004418"/>
    </source>
</evidence>
<dbReference type="AlphaFoldDB" id="A0A1I7I379"/>
<evidence type="ECO:0000256" key="9">
    <source>
        <dbReference type="SAM" id="SignalP"/>
    </source>
</evidence>
<accession>A0A1I7I379</accession>
<dbReference type="SUPFAM" id="SSF52833">
    <property type="entry name" value="Thioredoxin-like"/>
    <property type="match status" value="1"/>
</dbReference>
<evidence type="ECO:0000256" key="4">
    <source>
        <dbReference type="ARBA" id="ARBA00022764"/>
    </source>
</evidence>
<dbReference type="PANTHER" id="PTHR35891">
    <property type="entry name" value="THIOL:DISULFIDE INTERCHANGE PROTEIN DSBA"/>
    <property type="match status" value="1"/>
</dbReference>
<keyword evidence="5 7" id="KW-1015">Disulfide bond</keyword>
<reference evidence="12" key="1">
    <citation type="submission" date="2016-10" db="EMBL/GenBank/DDBJ databases">
        <authorList>
            <person name="Varghese N."/>
            <person name="Submissions S."/>
        </authorList>
    </citation>
    <scope>NUCLEOTIDE SEQUENCE [LARGE SCALE GENOMIC DNA]</scope>
    <source>
        <strain evidence="12">CGMCC 1.11014</strain>
    </source>
</reference>
<evidence type="ECO:0000256" key="2">
    <source>
        <dbReference type="ARBA" id="ARBA00005791"/>
    </source>
</evidence>
<evidence type="ECO:0000259" key="10">
    <source>
        <dbReference type="PROSITE" id="PS51352"/>
    </source>
</evidence>
<dbReference type="PROSITE" id="PS51352">
    <property type="entry name" value="THIOREDOXIN_2"/>
    <property type="match status" value="1"/>
</dbReference>
<feature type="signal peptide" evidence="9">
    <location>
        <begin position="1"/>
        <end position="22"/>
    </location>
</feature>